<gene>
    <name evidence="2" type="ORF">SLEP1_g43897</name>
</gene>
<dbReference type="InterPro" id="IPR044595">
    <property type="entry name" value="KMD1-4"/>
</dbReference>
<evidence type="ECO:0000259" key="1">
    <source>
        <dbReference type="Pfam" id="PF00646"/>
    </source>
</evidence>
<proteinExistence type="predicted"/>
<dbReference type="SMART" id="SM00612">
    <property type="entry name" value="Kelch"/>
    <property type="match status" value="2"/>
</dbReference>
<sequence length="354" mass="39844">MDLIPNLPPDISRECLIRVSHSQFPKIASICKAWKTEIEQPEFLRIRKTAGFGQRLIVMAQARVEPKRTNGLSKFCYQVYRFSVLDLGSGQWDELPPVPGLRDGLPYFCRMAAVGSELVVMGGLKPGTWGVSRYVYVFNFLSGSWRRGVDMPGVRRLFFGCGSDRDRMVYVAGGHDSDKNALRSAMAYDVAKDEWSQLPDMARERDECKGIFQHGKFHVIGGYCTAMQGRFEKSAEEFDVATGQWNNVEEEFLQVNTCPQTCSAGDEMDIYMCRGGDVVALKGNTWKTVAKLPAEVCNTAYITTWLGKLMAIGSSRFGEPHRAYVLDLKKIMWTEMEIPAKFSGHIQSGCYMEI</sequence>
<dbReference type="EMBL" id="BPVZ01000112">
    <property type="protein sequence ID" value="GKV35655.1"/>
    <property type="molecule type" value="Genomic_DNA"/>
</dbReference>
<dbReference type="InterPro" id="IPR015915">
    <property type="entry name" value="Kelch-typ_b-propeller"/>
</dbReference>
<feature type="domain" description="F-box" evidence="1">
    <location>
        <begin position="4"/>
        <end position="44"/>
    </location>
</feature>
<evidence type="ECO:0000313" key="2">
    <source>
        <dbReference type="EMBL" id="GKV35655.1"/>
    </source>
</evidence>
<dbReference type="GO" id="GO:2000762">
    <property type="term" value="P:regulation of phenylpropanoid metabolic process"/>
    <property type="evidence" value="ECO:0007669"/>
    <property type="project" value="InterPro"/>
</dbReference>
<comment type="caution">
    <text evidence="2">The sequence shown here is derived from an EMBL/GenBank/DDBJ whole genome shotgun (WGS) entry which is preliminary data.</text>
</comment>
<dbReference type="AlphaFoldDB" id="A0AAV5LF03"/>
<dbReference type="SUPFAM" id="SSF117281">
    <property type="entry name" value="Kelch motif"/>
    <property type="match status" value="1"/>
</dbReference>
<dbReference type="Pfam" id="PF01344">
    <property type="entry name" value="Kelch_1"/>
    <property type="match status" value="2"/>
</dbReference>
<reference evidence="2 3" key="1">
    <citation type="journal article" date="2021" name="Commun. Biol.">
        <title>The genome of Shorea leprosula (Dipterocarpaceae) highlights the ecological relevance of drought in aseasonal tropical rainforests.</title>
        <authorList>
            <person name="Ng K.K.S."/>
            <person name="Kobayashi M.J."/>
            <person name="Fawcett J.A."/>
            <person name="Hatakeyama M."/>
            <person name="Paape T."/>
            <person name="Ng C.H."/>
            <person name="Ang C.C."/>
            <person name="Tnah L.H."/>
            <person name="Lee C.T."/>
            <person name="Nishiyama T."/>
            <person name="Sese J."/>
            <person name="O'Brien M.J."/>
            <person name="Copetti D."/>
            <person name="Mohd Noor M.I."/>
            <person name="Ong R.C."/>
            <person name="Putra M."/>
            <person name="Sireger I.Z."/>
            <person name="Indrioko S."/>
            <person name="Kosugi Y."/>
            <person name="Izuno A."/>
            <person name="Isagi Y."/>
            <person name="Lee S.L."/>
            <person name="Shimizu K.K."/>
        </authorList>
    </citation>
    <scope>NUCLEOTIDE SEQUENCE [LARGE SCALE GENOMIC DNA]</scope>
    <source>
        <strain evidence="2">214</strain>
    </source>
</reference>
<dbReference type="GO" id="GO:0080037">
    <property type="term" value="P:negative regulation of cytokinin-activated signaling pathway"/>
    <property type="evidence" value="ECO:0007669"/>
    <property type="project" value="InterPro"/>
</dbReference>
<dbReference type="InterPro" id="IPR001810">
    <property type="entry name" value="F-box_dom"/>
</dbReference>
<dbReference type="Pfam" id="PF00646">
    <property type="entry name" value="F-box"/>
    <property type="match status" value="1"/>
</dbReference>
<dbReference type="Proteomes" id="UP001054252">
    <property type="component" value="Unassembled WGS sequence"/>
</dbReference>
<dbReference type="PANTHER" id="PTHR46407:SF3">
    <property type="entry name" value="OS02G0208700 PROTEIN"/>
    <property type="match status" value="1"/>
</dbReference>
<organism evidence="2 3">
    <name type="scientific">Rubroshorea leprosula</name>
    <dbReference type="NCBI Taxonomy" id="152421"/>
    <lineage>
        <taxon>Eukaryota</taxon>
        <taxon>Viridiplantae</taxon>
        <taxon>Streptophyta</taxon>
        <taxon>Embryophyta</taxon>
        <taxon>Tracheophyta</taxon>
        <taxon>Spermatophyta</taxon>
        <taxon>Magnoliopsida</taxon>
        <taxon>eudicotyledons</taxon>
        <taxon>Gunneridae</taxon>
        <taxon>Pentapetalae</taxon>
        <taxon>rosids</taxon>
        <taxon>malvids</taxon>
        <taxon>Malvales</taxon>
        <taxon>Dipterocarpaceae</taxon>
        <taxon>Rubroshorea</taxon>
    </lineage>
</organism>
<protein>
    <recommendedName>
        <fullName evidence="1">F-box domain-containing protein</fullName>
    </recommendedName>
</protein>
<name>A0AAV5LF03_9ROSI</name>
<keyword evidence="3" id="KW-1185">Reference proteome</keyword>
<accession>A0AAV5LF03</accession>
<dbReference type="Gene3D" id="2.120.10.80">
    <property type="entry name" value="Kelch-type beta propeller"/>
    <property type="match status" value="1"/>
</dbReference>
<dbReference type="InterPro" id="IPR006652">
    <property type="entry name" value="Kelch_1"/>
</dbReference>
<evidence type="ECO:0000313" key="3">
    <source>
        <dbReference type="Proteomes" id="UP001054252"/>
    </source>
</evidence>
<dbReference type="PANTHER" id="PTHR46407">
    <property type="entry name" value="OS02G0208700 PROTEIN"/>
    <property type="match status" value="1"/>
</dbReference>
<dbReference type="CDD" id="cd22152">
    <property type="entry name" value="F-box_AtAFR-like"/>
    <property type="match status" value="1"/>
</dbReference>